<reference evidence="6 7" key="1">
    <citation type="submission" date="2015-09" db="EMBL/GenBank/DDBJ databases">
        <title>Draft genome of the parasitic nematode Teladorsagia circumcincta isolate WARC Sus (inbred).</title>
        <authorList>
            <person name="Mitreva M."/>
        </authorList>
    </citation>
    <scope>NUCLEOTIDE SEQUENCE [LARGE SCALE GENOMIC DNA]</scope>
    <source>
        <strain evidence="6 7">S</strain>
    </source>
</reference>
<protein>
    <recommendedName>
        <fullName evidence="2">Thymidylate synthase</fullName>
    </recommendedName>
</protein>
<keyword evidence="7" id="KW-1185">Reference proteome</keyword>
<dbReference type="CDD" id="cd00351">
    <property type="entry name" value="TS_Pyrimidine_HMase"/>
    <property type="match status" value="1"/>
</dbReference>
<dbReference type="EMBL" id="KZ349363">
    <property type="protein sequence ID" value="PIO65029.1"/>
    <property type="molecule type" value="Genomic_DNA"/>
</dbReference>
<evidence type="ECO:0000256" key="4">
    <source>
        <dbReference type="ARBA" id="ARBA00022679"/>
    </source>
</evidence>
<dbReference type="GO" id="GO:0005739">
    <property type="term" value="C:mitochondrion"/>
    <property type="evidence" value="ECO:0007669"/>
    <property type="project" value="TreeGrafter"/>
</dbReference>
<proteinExistence type="predicted"/>
<dbReference type="GO" id="GO:0032259">
    <property type="term" value="P:methylation"/>
    <property type="evidence" value="ECO:0007669"/>
    <property type="project" value="UniProtKB-KW"/>
</dbReference>
<dbReference type="GO" id="GO:0006235">
    <property type="term" value="P:dTTP biosynthetic process"/>
    <property type="evidence" value="ECO:0007669"/>
    <property type="project" value="UniProtKB-UniPathway"/>
</dbReference>
<evidence type="ECO:0000256" key="2">
    <source>
        <dbReference type="ARBA" id="ARBA00015931"/>
    </source>
</evidence>
<keyword evidence="3" id="KW-0489">Methyltransferase</keyword>
<evidence type="ECO:0000256" key="3">
    <source>
        <dbReference type="ARBA" id="ARBA00022603"/>
    </source>
</evidence>
<feature type="domain" description="Thymidylate synthase/dCMP hydroxymethylase" evidence="5">
    <location>
        <begin position="16"/>
        <end position="148"/>
    </location>
</feature>
<comment type="pathway">
    <text evidence="1">Pyrimidine metabolism; dTTP biosynthesis.</text>
</comment>
<dbReference type="InterPro" id="IPR023451">
    <property type="entry name" value="Thymidate_synth/dCMP_Mease_dom"/>
</dbReference>
<dbReference type="SUPFAM" id="SSF55831">
    <property type="entry name" value="Thymidylate synthase/dCMP hydroxymethylase"/>
    <property type="match status" value="1"/>
</dbReference>
<evidence type="ECO:0000259" key="5">
    <source>
        <dbReference type="Pfam" id="PF00303"/>
    </source>
</evidence>
<feature type="domain" description="Thymidylate synthase/dCMP hydroxymethylase" evidence="5">
    <location>
        <begin position="149"/>
        <end position="242"/>
    </location>
</feature>
<dbReference type="Proteomes" id="UP000230423">
    <property type="component" value="Unassembled WGS sequence"/>
</dbReference>
<sequence length="242" mass="27343">MTAQTMVEEVNRDELKYLDQIREIIENGKLRTDRTGTGTLSIFGMQSRYSLRNGVVPLLTTKRVYWKGIVEELLWFIRADTNSNHLSEKNVKIWDANGSREFLDSLGFTDREQGDLGPVYGFQWRHFGARYKGPNADYKGEGVDQLAEGLGVPFNIASYGLFTHMIAHVCGLKGGDLVHTLGDAHVYKNHIDALKIQLERTPTAFPTIEFGEGISTIDDFTAEKIILKNYNPQKPIKMEMAV</sequence>
<dbReference type="InterPro" id="IPR036926">
    <property type="entry name" value="Thymidate_synth/dCMP_Mease_sf"/>
</dbReference>
<dbReference type="Pfam" id="PF00303">
    <property type="entry name" value="Thymidylat_synt"/>
    <property type="match status" value="2"/>
</dbReference>
<name>A0A2G9U429_TELCI</name>
<dbReference type="GO" id="GO:0005829">
    <property type="term" value="C:cytosol"/>
    <property type="evidence" value="ECO:0007669"/>
    <property type="project" value="TreeGrafter"/>
</dbReference>
<gene>
    <name evidence="6" type="ORF">TELCIR_13320</name>
</gene>
<dbReference type="PANTHER" id="PTHR11548:SF2">
    <property type="entry name" value="THYMIDYLATE SYNTHASE"/>
    <property type="match status" value="1"/>
</dbReference>
<dbReference type="UniPathway" id="UPA00575"/>
<dbReference type="InterPro" id="IPR045097">
    <property type="entry name" value="Thymidate_synth/dCMP_Mease"/>
</dbReference>
<dbReference type="AlphaFoldDB" id="A0A2G9U429"/>
<keyword evidence="4" id="KW-0808">Transferase</keyword>
<dbReference type="GO" id="GO:0006231">
    <property type="term" value="P:dTMP biosynthetic process"/>
    <property type="evidence" value="ECO:0007669"/>
    <property type="project" value="TreeGrafter"/>
</dbReference>
<organism evidence="6 7">
    <name type="scientific">Teladorsagia circumcincta</name>
    <name type="common">Brown stomach worm</name>
    <name type="synonym">Ostertagia circumcincta</name>
    <dbReference type="NCBI Taxonomy" id="45464"/>
    <lineage>
        <taxon>Eukaryota</taxon>
        <taxon>Metazoa</taxon>
        <taxon>Ecdysozoa</taxon>
        <taxon>Nematoda</taxon>
        <taxon>Chromadorea</taxon>
        <taxon>Rhabditida</taxon>
        <taxon>Rhabditina</taxon>
        <taxon>Rhabditomorpha</taxon>
        <taxon>Strongyloidea</taxon>
        <taxon>Trichostrongylidae</taxon>
        <taxon>Teladorsagia</taxon>
    </lineage>
</organism>
<dbReference type="GO" id="GO:0004799">
    <property type="term" value="F:thymidylate synthase activity"/>
    <property type="evidence" value="ECO:0007669"/>
    <property type="project" value="TreeGrafter"/>
</dbReference>
<evidence type="ECO:0000313" key="6">
    <source>
        <dbReference type="EMBL" id="PIO65029.1"/>
    </source>
</evidence>
<evidence type="ECO:0000313" key="7">
    <source>
        <dbReference type="Proteomes" id="UP000230423"/>
    </source>
</evidence>
<dbReference type="Gene3D" id="3.30.572.10">
    <property type="entry name" value="Thymidylate synthase/dCMP hydroxymethylase domain"/>
    <property type="match status" value="2"/>
</dbReference>
<evidence type="ECO:0000256" key="1">
    <source>
        <dbReference type="ARBA" id="ARBA00004992"/>
    </source>
</evidence>
<dbReference type="PANTHER" id="PTHR11548">
    <property type="entry name" value="THYMIDYLATE SYNTHASE 1"/>
    <property type="match status" value="1"/>
</dbReference>
<dbReference type="OrthoDB" id="766at2759"/>
<accession>A0A2G9U429</accession>